<feature type="domain" description="Myb/SANT-like DNA-binding" evidence="2">
    <location>
        <begin position="3"/>
        <end position="81"/>
    </location>
</feature>
<reference evidence="4" key="1">
    <citation type="journal article" date="2013" name="Nat. Genet.">
        <title>The draft genomes of soft-shell turtle and green sea turtle yield insights into the development and evolution of the turtle-specific body plan.</title>
        <authorList>
            <person name="Wang Z."/>
            <person name="Pascual-Anaya J."/>
            <person name="Zadissa A."/>
            <person name="Li W."/>
            <person name="Niimura Y."/>
            <person name="Huang Z."/>
            <person name="Li C."/>
            <person name="White S."/>
            <person name="Xiong Z."/>
            <person name="Fang D."/>
            <person name="Wang B."/>
            <person name="Ming Y."/>
            <person name="Chen Y."/>
            <person name="Zheng Y."/>
            <person name="Kuraku S."/>
            <person name="Pignatelli M."/>
            <person name="Herrero J."/>
            <person name="Beal K."/>
            <person name="Nozawa M."/>
            <person name="Li Q."/>
            <person name="Wang J."/>
            <person name="Zhang H."/>
            <person name="Yu L."/>
            <person name="Shigenobu S."/>
            <person name="Wang J."/>
            <person name="Liu J."/>
            <person name="Flicek P."/>
            <person name="Searle S."/>
            <person name="Wang J."/>
            <person name="Kuratani S."/>
            <person name="Yin Y."/>
            <person name="Aken B."/>
            <person name="Zhang G."/>
            <person name="Irie N."/>
        </authorList>
    </citation>
    <scope>NUCLEOTIDE SEQUENCE [LARGE SCALE GENOMIC DNA]</scope>
</reference>
<accession>M7AT28</accession>
<keyword evidence="4" id="KW-1185">Reference proteome</keyword>
<feature type="compositionally biased region" description="Low complexity" evidence="1">
    <location>
        <begin position="194"/>
        <end position="226"/>
    </location>
</feature>
<dbReference type="Gene3D" id="1.10.10.60">
    <property type="entry name" value="Homeodomain-like"/>
    <property type="match status" value="1"/>
</dbReference>
<evidence type="ECO:0000259" key="2">
    <source>
        <dbReference type="Pfam" id="PF13837"/>
    </source>
</evidence>
<dbReference type="Pfam" id="PF13837">
    <property type="entry name" value="Myb_DNA-bind_4"/>
    <property type="match status" value="1"/>
</dbReference>
<protein>
    <recommendedName>
        <fullName evidence="2">Myb/SANT-like DNA-binding domain-containing protein</fullName>
    </recommendedName>
</protein>
<dbReference type="Proteomes" id="UP000031443">
    <property type="component" value="Unassembled WGS sequence"/>
</dbReference>
<dbReference type="EMBL" id="KB562899">
    <property type="protein sequence ID" value="EMP28531.1"/>
    <property type="molecule type" value="Genomic_DNA"/>
</dbReference>
<dbReference type="PANTHER" id="PTHR47595:SF1">
    <property type="entry name" value="MYB_SANT-LIKE DNA-BINDING DOMAIN-CONTAINING PROTEIN"/>
    <property type="match status" value="1"/>
</dbReference>
<dbReference type="InterPro" id="IPR044822">
    <property type="entry name" value="Myb_DNA-bind_4"/>
</dbReference>
<dbReference type="PANTHER" id="PTHR47595">
    <property type="entry name" value="HEAT SHOCK 70 KDA PROTEIN 14"/>
    <property type="match status" value="1"/>
</dbReference>
<feature type="region of interest" description="Disordered" evidence="1">
    <location>
        <begin position="105"/>
        <end position="139"/>
    </location>
</feature>
<gene>
    <name evidence="3" type="ORF">UY3_14362</name>
</gene>
<feature type="compositionally biased region" description="Basic and acidic residues" evidence="1">
    <location>
        <begin position="120"/>
        <end position="139"/>
    </location>
</feature>
<evidence type="ECO:0000313" key="4">
    <source>
        <dbReference type="Proteomes" id="UP000031443"/>
    </source>
</evidence>
<feature type="region of interest" description="Disordered" evidence="1">
    <location>
        <begin position="184"/>
        <end position="241"/>
    </location>
</feature>
<organism evidence="3 4">
    <name type="scientific">Chelonia mydas</name>
    <name type="common">Green sea-turtle</name>
    <name type="synonym">Chelonia agassizi</name>
    <dbReference type="NCBI Taxonomy" id="8469"/>
    <lineage>
        <taxon>Eukaryota</taxon>
        <taxon>Metazoa</taxon>
        <taxon>Chordata</taxon>
        <taxon>Craniata</taxon>
        <taxon>Vertebrata</taxon>
        <taxon>Euteleostomi</taxon>
        <taxon>Archelosauria</taxon>
        <taxon>Testudinata</taxon>
        <taxon>Testudines</taxon>
        <taxon>Cryptodira</taxon>
        <taxon>Durocryptodira</taxon>
        <taxon>Americhelydia</taxon>
        <taxon>Chelonioidea</taxon>
        <taxon>Cheloniidae</taxon>
        <taxon>Chelonia</taxon>
    </lineage>
</organism>
<dbReference type="AlphaFoldDB" id="M7AT28"/>
<proteinExistence type="predicted"/>
<evidence type="ECO:0000256" key="1">
    <source>
        <dbReference type="SAM" id="MobiDB-lite"/>
    </source>
</evidence>
<sequence length="241" mass="26699">MDLFSIVGEEAVQSQLRSSRRNYTNYGQISRCMSERGPDRDTLQGRVKVKELRNTYHKVRAANHRSSAAPISCRFYRELDTIVGGDPTSTAKATVDTSVACMPVESGPSQEEDILDEDMEGRKQELKAWRDSEKRDRKENAALQNEAMERLLKVMEHQENTLQALLALQTEQLCALCSHCRKTISHASSPPPTSSNTVNTPPGSSLYPLHSTPAASQSSPADSQYPLHSTPVPLQFSPAEV</sequence>
<evidence type="ECO:0000313" key="3">
    <source>
        <dbReference type="EMBL" id="EMP28531.1"/>
    </source>
</evidence>
<feature type="compositionally biased region" description="Acidic residues" evidence="1">
    <location>
        <begin position="110"/>
        <end position="119"/>
    </location>
</feature>
<name>M7AT28_CHEMY</name>